<name>A0ABW7LMS0_9RHOB</name>
<dbReference type="Proteomes" id="UP001609376">
    <property type="component" value="Unassembled WGS sequence"/>
</dbReference>
<dbReference type="PANTHER" id="PTHR30222">
    <property type="entry name" value="SPERMIDINE/PUTRESCINE-BINDING PERIPLASMIC PROTEIN"/>
    <property type="match status" value="1"/>
</dbReference>
<reference evidence="5 6" key="1">
    <citation type="submission" date="2024-10" db="EMBL/GenBank/DDBJ databases">
        <title>Paracoccus drimophilus sp. nov., a novel bacterium from corn roots in Hunan.</title>
        <authorList>
            <person name="Li X."/>
        </authorList>
    </citation>
    <scope>NUCLEOTIDE SEQUENCE [LARGE SCALE GENOMIC DNA]</scope>
    <source>
        <strain evidence="5 6">NGMCC 1.201697</strain>
    </source>
</reference>
<keyword evidence="3" id="KW-0732">Signal</keyword>
<dbReference type="RefSeq" id="WP_395134846.1">
    <property type="nucleotide sequence ID" value="NZ_JBIMPR010000011.1"/>
</dbReference>
<keyword evidence="6" id="KW-1185">Reference proteome</keyword>
<evidence type="ECO:0000313" key="6">
    <source>
        <dbReference type="Proteomes" id="UP001609376"/>
    </source>
</evidence>
<evidence type="ECO:0000256" key="2">
    <source>
        <dbReference type="ARBA" id="ARBA00022448"/>
    </source>
</evidence>
<dbReference type="PROSITE" id="PS51318">
    <property type="entry name" value="TAT"/>
    <property type="match status" value="1"/>
</dbReference>
<accession>A0ABW7LMS0</accession>
<evidence type="ECO:0000313" key="5">
    <source>
        <dbReference type="EMBL" id="MFH5775630.1"/>
    </source>
</evidence>
<organism evidence="5 6">
    <name type="scientific">Paracoccus broussonetiae subsp. drimophilus</name>
    <dbReference type="NCBI Taxonomy" id="3373869"/>
    <lineage>
        <taxon>Bacteria</taxon>
        <taxon>Pseudomonadati</taxon>
        <taxon>Pseudomonadota</taxon>
        <taxon>Alphaproteobacteria</taxon>
        <taxon>Rhodobacterales</taxon>
        <taxon>Paracoccaceae</taxon>
        <taxon>Paracoccus</taxon>
        <taxon>Paracoccus broussonetiae</taxon>
    </lineage>
</organism>
<gene>
    <name evidence="5" type="ORF">ACHFJ0_15360</name>
</gene>
<dbReference type="CDD" id="cd13590">
    <property type="entry name" value="PBP2_PotD_PotF_like"/>
    <property type="match status" value="1"/>
</dbReference>
<dbReference type="PANTHER" id="PTHR30222:SF17">
    <property type="entry name" value="SPERMIDINE_PUTRESCINE-BINDING PERIPLASMIC PROTEIN"/>
    <property type="match status" value="1"/>
</dbReference>
<evidence type="ECO:0000256" key="3">
    <source>
        <dbReference type="ARBA" id="ARBA00022729"/>
    </source>
</evidence>
<keyword evidence="4" id="KW-0574">Periplasm</keyword>
<sequence length="380" mass="41909">MTRDDKPVSRQEFMAELRRYQKGSVSRRHFLAVTGLGVATAALASAMPARLWAAGIGDQVSMATWPNYDDPDNLALFQKQTGAAVQVNVFGSNEEMFAKLQAGGAGWDVVVATNYTISTYAGQKMIEPLDLSKLPNYDAASFDPRFADPGTVDGKLYAIPKLWGTTGMAWDSSKAKQPFTSWKDFFDVTKTDFSGRTIIHDYQLTAIGNALKYFGHSFNSVDPAELAEAEKLLIEIKPHLFAITSDYQPSMRNGDAWLTMCWTGDAKQMNRDLPEIQYTLGKEGGEIWSDFYTIPTSAPNREGAYALLNFLLDPEVNAREALFHGYPVPDKRVDALIPAEMLNDPILHPAAELLSALEFGAAVTLTDPNRAEIMARFKAA</sequence>
<dbReference type="Pfam" id="PF13416">
    <property type="entry name" value="SBP_bac_8"/>
    <property type="match status" value="1"/>
</dbReference>
<dbReference type="InterPro" id="IPR006311">
    <property type="entry name" value="TAT_signal"/>
</dbReference>
<keyword evidence="2" id="KW-0813">Transport</keyword>
<dbReference type="InterPro" id="IPR001188">
    <property type="entry name" value="Sperm_putr-bd"/>
</dbReference>
<comment type="subcellular location">
    <subcellularLocation>
        <location evidence="1">Periplasm</location>
    </subcellularLocation>
</comment>
<dbReference type="PRINTS" id="PR00909">
    <property type="entry name" value="SPERMDNBNDNG"/>
</dbReference>
<evidence type="ECO:0000256" key="4">
    <source>
        <dbReference type="ARBA" id="ARBA00022764"/>
    </source>
</evidence>
<dbReference type="SUPFAM" id="SSF53850">
    <property type="entry name" value="Periplasmic binding protein-like II"/>
    <property type="match status" value="1"/>
</dbReference>
<comment type="caution">
    <text evidence="5">The sequence shown here is derived from an EMBL/GenBank/DDBJ whole genome shotgun (WGS) entry which is preliminary data.</text>
</comment>
<dbReference type="InterPro" id="IPR006059">
    <property type="entry name" value="SBP"/>
</dbReference>
<proteinExistence type="predicted"/>
<dbReference type="EMBL" id="JBIMPR010000011">
    <property type="protein sequence ID" value="MFH5775630.1"/>
    <property type="molecule type" value="Genomic_DNA"/>
</dbReference>
<evidence type="ECO:0000256" key="1">
    <source>
        <dbReference type="ARBA" id="ARBA00004418"/>
    </source>
</evidence>
<protein>
    <submittedName>
        <fullName evidence="5">PotD/PotF family extracellular solute-binding protein</fullName>
    </submittedName>
</protein>
<dbReference type="Gene3D" id="3.40.190.10">
    <property type="entry name" value="Periplasmic binding protein-like II"/>
    <property type="match status" value="2"/>
</dbReference>